<feature type="transmembrane region" description="Helical" evidence="6">
    <location>
        <begin position="304"/>
        <end position="326"/>
    </location>
</feature>
<dbReference type="InterPro" id="IPR019325">
    <property type="entry name" value="NEDD4/Bsd2"/>
</dbReference>
<dbReference type="Pfam" id="PF10176">
    <property type="entry name" value="NEDD4_Bsd2"/>
    <property type="match status" value="1"/>
</dbReference>
<dbReference type="EMBL" id="JAKELL010000013">
    <property type="protein sequence ID" value="KAH8995001.1"/>
    <property type="molecule type" value="Genomic_DNA"/>
</dbReference>
<dbReference type="CDD" id="cd22212">
    <property type="entry name" value="NDFIP-like"/>
    <property type="match status" value="1"/>
</dbReference>
<organism evidence="7 8">
    <name type="scientific">Lactarius akahatsu</name>
    <dbReference type="NCBI Taxonomy" id="416441"/>
    <lineage>
        <taxon>Eukaryota</taxon>
        <taxon>Fungi</taxon>
        <taxon>Dikarya</taxon>
        <taxon>Basidiomycota</taxon>
        <taxon>Agaricomycotina</taxon>
        <taxon>Agaricomycetes</taxon>
        <taxon>Russulales</taxon>
        <taxon>Russulaceae</taxon>
        <taxon>Lactarius</taxon>
    </lineage>
</organism>
<evidence type="ECO:0000256" key="4">
    <source>
        <dbReference type="ARBA" id="ARBA00023136"/>
    </source>
</evidence>
<gene>
    <name evidence="7" type="ORF">EDB92DRAFT_1943699</name>
</gene>
<protein>
    <recommendedName>
        <fullName evidence="9">Metal homeostatis protein bsd2</fullName>
    </recommendedName>
</protein>
<dbReference type="Proteomes" id="UP001201163">
    <property type="component" value="Unassembled WGS sequence"/>
</dbReference>
<dbReference type="PANTHER" id="PTHR13396">
    <property type="entry name" value="NEDD4 FAMILY INTERACTING PROTEIN 1/2"/>
    <property type="match status" value="1"/>
</dbReference>
<proteinExistence type="predicted"/>
<feature type="transmembrane region" description="Helical" evidence="6">
    <location>
        <begin position="268"/>
        <end position="292"/>
    </location>
</feature>
<dbReference type="GO" id="GO:0048471">
    <property type="term" value="C:perinuclear region of cytoplasm"/>
    <property type="evidence" value="ECO:0007669"/>
    <property type="project" value="TreeGrafter"/>
</dbReference>
<comment type="caution">
    <text evidence="7">The sequence shown here is derived from an EMBL/GenBank/DDBJ whole genome shotgun (WGS) entry which is preliminary data.</text>
</comment>
<evidence type="ECO:0000256" key="1">
    <source>
        <dbReference type="ARBA" id="ARBA00004141"/>
    </source>
</evidence>
<dbReference type="GO" id="GO:0016020">
    <property type="term" value="C:membrane"/>
    <property type="evidence" value="ECO:0007669"/>
    <property type="project" value="UniProtKB-SubCell"/>
</dbReference>
<evidence type="ECO:0000256" key="3">
    <source>
        <dbReference type="ARBA" id="ARBA00022989"/>
    </source>
</evidence>
<evidence type="ECO:0000256" key="2">
    <source>
        <dbReference type="ARBA" id="ARBA00022692"/>
    </source>
</evidence>
<comment type="subcellular location">
    <subcellularLocation>
        <location evidence="1">Membrane</location>
        <topology evidence="1">Multi-pass membrane protein</topology>
    </subcellularLocation>
</comment>
<evidence type="ECO:0000313" key="8">
    <source>
        <dbReference type="Proteomes" id="UP001201163"/>
    </source>
</evidence>
<dbReference type="GO" id="GO:0030001">
    <property type="term" value="P:metal ion transport"/>
    <property type="evidence" value="ECO:0007669"/>
    <property type="project" value="InterPro"/>
</dbReference>
<dbReference type="GO" id="GO:0031398">
    <property type="term" value="P:positive regulation of protein ubiquitination"/>
    <property type="evidence" value="ECO:0007669"/>
    <property type="project" value="TreeGrafter"/>
</dbReference>
<evidence type="ECO:0000313" key="7">
    <source>
        <dbReference type="EMBL" id="KAH8995001.1"/>
    </source>
</evidence>
<evidence type="ECO:0008006" key="9">
    <source>
        <dbReference type="Google" id="ProtNLM"/>
    </source>
</evidence>
<dbReference type="PANTHER" id="PTHR13396:SF5">
    <property type="entry name" value="NEDD4 FAMILY INTERACTING PROTEIN"/>
    <property type="match status" value="1"/>
</dbReference>
<reference evidence="7" key="1">
    <citation type="submission" date="2022-01" db="EMBL/GenBank/DDBJ databases">
        <title>Comparative genomics reveals a dynamic genome evolution in the ectomycorrhizal milk-cap (Lactarius) mushrooms.</title>
        <authorList>
            <consortium name="DOE Joint Genome Institute"/>
            <person name="Lebreton A."/>
            <person name="Tang N."/>
            <person name="Kuo A."/>
            <person name="LaButti K."/>
            <person name="Drula E."/>
            <person name="Barry K."/>
            <person name="Clum A."/>
            <person name="Lipzen A."/>
            <person name="Mousain D."/>
            <person name="Ng V."/>
            <person name="Wang R."/>
            <person name="Wang X."/>
            <person name="Dai Y."/>
            <person name="Henrissat B."/>
            <person name="Grigoriev I.V."/>
            <person name="Guerin-Laguette A."/>
            <person name="Yu F."/>
            <person name="Martin F.M."/>
        </authorList>
    </citation>
    <scope>NUCLEOTIDE SEQUENCE</scope>
    <source>
        <strain evidence="7">QP</strain>
    </source>
</reference>
<dbReference type="AlphaFoldDB" id="A0AAD4LLP0"/>
<keyword evidence="3 6" id="KW-1133">Transmembrane helix</keyword>
<name>A0AAD4LLP0_9AGAM</name>
<feature type="region of interest" description="Disordered" evidence="5">
    <location>
        <begin position="326"/>
        <end position="362"/>
    </location>
</feature>
<dbReference type="GO" id="GO:0007034">
    <property type="term" value="P:vacuolar transport"/>
    <property type="evidence" value="ECO:0007669"/>
    <property type="project" value="InterPro"/>
</dbReference>
<dbReference type="GO" id="GO:0005783">
    <property type="term" value="C:endoplasmic reticulum"/>
    <property type="evidence" value="ECO:0007669"/>
    <property type="project" value="TreeGrafter"/>
</dbReference>
<keyword evidence="8" id="KW-1185">Reference proteome</keyword>
<evidence type="ECO:0000256" key="6">
    <source>
        <dbReference type="SAM" id="Phobius"/>
    </source>
</evidence>
<feature type="transmembrane region" description="Helical" evidence="6">
    <location>
        <begin position="381"/>
        <end position="402"/>
    </location>
</feature>
<keyword evidence="4 6" id="KW-0472">Membrane</keyword>
<accession>A0AAD4LLP0</accession>
<evidence type="ECO:0000256" key="5">
    <source>
        <dbReference type="SAM" id="MobiDB-lite"/>
    </source>
</evidence>
<sequence>MALHVVDPSLRPPPTFFILLASHSRLPRFMAQRYAPLPNPQTDVDAEREMDDAFDDHDHHNHGETIPLTLHQPRSPVFAGQLPLRGNSQQVTIAYDFERDYDYPPPGSPPSFSALALPNNIGNSNGQLPSSPVVRAPPQTFFRRAFGPLLPQYYQRIRDDRPRGGGTDNDGVFANVTAKPVPSVSVVTDNGDVHMVPEETQQEAPPVRYSFNPYAPPTPSLISRWRLKSYVAASADAAPSYWDTTVHAPSALDLNGDMLIDELPTGSVVVFVSTTLVSWFFQLPGFLLTYLLHGSHAGRLGSQAGLALTLIQFGFGTTVMSAFSAAPSPDDFPPGGEDDGSSQTGDGFPHWPGTVGANSTTGDGDVPTLADMRMAYAGHEWISFILMTIGWFLLLTSMIGYFRVKRFEMSVRASRNGGAPALTAEDIRRDMALRRNIEEIFGLSVVYESDGAPATAAAAGGFVVPPQSANANRVQPGGLPRSSIEMRLENDLRAAGLL</sequence>
<keyword evidence="2 6" id="KW-0812">Transmembrane</keyword>
<dbReference type="GO" id="GO:0006511">
    <property type="term" value="P:ubiquitin-dependent protein catabolic process"/>
    <property type="evidence" value="ECO:0007669"/>
    <property type="project" value="TreeGrafter"/>
</dbReference>
<dbReference type="GO" id="GO:0005794">
    <property type="term" value="C:Golgi apparatus"/>
    <property type="evidence" value="ECO:0007669"/>
    <property type="project" value="TreeGrafter"/>
</dbReference>